<evidence type="ECO:0000313" key="2">
    <source>
        <dbReference type="Proteomes" id="UP001153714"/>
    </source>
</evidence>
<sequence length="524" mass="60730">MKTIENGEYWHNGLTKCLRKTLENWVDVPNKVKLNFNFDGLPIFKSSNKEFWPILCNIYERPDIDPFVIGIYFGVGKPKNIDQYLDDFVKEIGNLIKEGIYIEKPNKIVSIEIRCFICDSPARAYIKGVCNFNAKHGCLKCVTVGEYSHLSHTVTFPETNCRPRTDQEFRDKKYGPHHKKDSPILRLPVNMIQDLPIADSLHLVDLGIMKRLLVGWRNGNFGKYITKWSARNSETVSNFLVKRKLPSEIHRSVRGLDCLSHWKASEYRSFLLYLSIVILPEVLQHDAFSHFLAFFCGITICSCKNYSHFLPLAKELLQYFVEHYKDFYGPDYITSNVHNVVQLTDEVQRFGPLHTFSAYPFENKLYLIKRMLRHGNKPLAQVAKKFSEDSASEMSKGRESRQIAYVEPFVTTNSRKINALNFSDFKISVKPQNKYVLCNNNDILEVTKIETAVNSEIKITYYKITDISDVFELPIKSSFLKIFKAKLPTTRRTETIVSPKDIKTKLVCTDHKNYLYFVPLLHTV</sequence>
<evidence type="ECO:0000313" key="1">
    <source>
        <dbReference type="EMBL" id="CAG9793058.1"/>
    </source>
</evidence>
<dbReference type="Proteomes" id="UP001153714">
    <property type="component" value="Chromosome 5"/>
</dbReference>
<accession>A0A9N9WIH9</accession>
<keyword evidence="2" id="KW-1185">Reference proteome</keyword>
<dbReference type="AlphaFoldDB" id="A0A9N9WIH9"/>
<dbReference type="PANTHER" id="PTHR33053">
    <property type="entry name" value="PROTEIN, PUTATIVE-RELATED"/>
    <property type="match status" value="1"/>
</dbReference>
<evidence type="ECO:0008006" key="3">
    <source>
        <dbReference type="Google" id="ProtNLM"/>
    </source>
</evidence>
<organism evidence="1 2">
    <name type="scientific">Diatraea saccharalis</name>
    <name type="common">sugarcane borer</name>
    <dbReference type="NCBI Taxonomy" id="40085"/>
    <lineage>
        <taxon>Eukaryota</taxon>
        <taxon>Metazoa</taxon>
        <taxon>Ecdysozoa</taxon>
        <taxon>Arthropoda</taxon>
        <taxon>Hexapoda</taxon>
        <taxon>Insecta</taxon>
        <taxon>Pterygota</taxon>
        <taxon>Neoptera</taxon>
        <taxon>Endopterygota</taxon>
        <taxon>Lepidoptera</taxon>
        <taxon>Glossata</taxon>
        <taxon>Ditrysia</taxon>
        <taxon>Pyraloidea</taxon>
        <taxon>Crambidae</taxon>
        <taxon>Crambinae</taxon>
        <taxon>Diatraea</taxon>
    </lineage>
</organism>
<dbReference type="EMBL" id="OU893336">
    <property type="protein sequence ID" value="CAG9793058.1"/>
    <property type="molecule type" value="Genomic_DNA"/>
</dbReference>
<dbReference type="PANTHER" id="PTHR33053:SF9">
    <property type="entry name" value="AGAP000105-PA"/>
    <property type="match status" value="1"/>
</dbReference>
<gene>
    <name evidence="1" type="ORF">DIATSA_LOCUS10532</name>
</gene>
<reference evidence="1" key="1">
    <citation type="submission" date="2021-12" db="EMBL/GenBank/DDBJ databases">
        <authorList>
            <person name="King R."/>
        </authorList>
    </citation>
    <scope>NUCLEOTIDE SEQUENCE</scope>
</reference>
<proteinExistence type="predicted"/>
<protein>
    <recommendedName>
        <fullName evidence="3">Transposase domain-containing protein</fullName>
    </recommendedName>
</protein>
<reference evidence="1" key="2">
    <citation type="submission" date="2022-10" db="EMBL/GenBank/DDBJ databases">
        <authorList>
            <consortium name="ENA_rothamsted_submissions"/>
            <consortium name="culmorum"/>
            <person name="King R."/>
        </authorList>
    </citation>
    <scope>NUCLEOTIDE SEQUENCE</scope>
</reference>
<dbReference type="OrthoDB" id="8007085at2759"/>
<name>A0A9N9WIH9_9NEOP</name>